<evidence type="ECO:0000256" key="3">
    <source>
        <dbReference type="ARBA" id="ARBA00022833"/>
    </source>
</evidence>
<dbReference type="Gene3D" id="1.20.120.910">
    <property type="entry name" value="DksA, coiled-coil domain"/>
    <property type="match status" value="1"/>
</dbReference>
<proteinExistence type="predicted"/>
<dbReference type="Pfam" id="PF01258">
    <property type="entry name" value="zf-dskA_traR"/>
    <property type="match status" value="1"/>
</dbReference>
<evidence type="ECO:0000256" key="4">
    <source>
        <dbReference type="PROSITE-ProRule" id="PRU00510"/>
    </source>
</evidence>
<sequence length="72" mass="8117">MTELVDQAQDAEQKFREQAIARQLSRDVETPDIDEDGNRWCLDCGDQIAAERLAVNNSAVRCVPCQAAREPR</sequence>
<accession>A0A7T8EGC7</accession>
<evidence type="ECO:0000313" key="6">
    <source>
        <dbReference type="EMBL" id="QQO85907.1"/>
    </source>
</evidence>
<evidence type="ECO:0000256" key="1">
    <source>
        <dbReference type="ARBA" id="ARBA00022723"/>
    </source>
</evidence>
<dbReference type="RefSeq" id="WP_208180673.1">
    <property type="nucleotide sequence ID" value="NZ_CP032664.1"/>
</dbReference>
<feature type="domain" description="Zinc finger DksA/TraR C4-type" evidence="5">
    <location>
        <begin position="40"/>
        <end position="70"/>
    </location>
</feature>
<protein>
    <submittedName>
        <fullName evidence="6">TraR/DksA family transcriptional regulator</fullName>
    </submittedName>
</protein>
<dbReference type="InterPro" id="IPR000962">
    <property type="entry name" value="Znf_DskA_TraR"/>
</dbReference>
<dbReference type="SUPFAM" id="SSF57716">
    <property type="entry name" value="Glucocorticoid receptor-like (DNA-binding domain)"/>
    <property type="match status" value="1"/>
</dbReference>
<feature type="zinc finger region" description="dksA C4-type" evidence="4">
    <location>
        <begin position="41"/>
        <end position="65"/>
    </location>
</feature>
<reference evidence="6" key="1">
    <citation type="submission" date="2018-09" db="EMBL/GenBank/DDBJ databases">
        <title>Genome sequencing and analysis.</title>
        <authorList>
            <person name="Huang Y.-T."/>
        </authorList>
    </citation>
    <scope>NUCLEOTIDE SEQUENCE</scope>
    <source>
        <strain evidence="6">HIDE</strain>
    </source>
</reference>
<dbReference type="GO" id="GO:0008270">
    <property type="term" value="F:zinc ion binding"/>
    <property type="evidence" value="ECO:0007669"/>
    <property type="project" value="UniProtKB-KW"/>
</dbReference>
<name>A0A7T8EGC7_9GAMM</name>
<dbReference type="PROSITE" id="PS51128">
    <property type="entry name" value="ZF_DKSA_2"/>
    <property type="match status" value="1"/>
</dbReference>
<keyword evidence="3" id="KW-0862">Zinc</keyword>
<keyword evidence="1" id="KW-0479">Metal-binding</keyword>
<dbReference type="EMBL" id="CP032664">
    <property type="protein sequence ID" value="QQO85907.1"/>
    <property type="molecule type" value="Genomic_DNA"/>
</dbReference>
<evidence type="ECO:0000259" key="5">
    <source>
        <dbReference type="Pfam" id="PF01258"/>
    </source>
</evidence>
<evidence type="ECO:0000256" key="2">
    <source>
        <dbReference type="ARBA" id="ARBA00022771"/>
    </source>
</evidence>
<organism evidence="6">
    <name type="scientific">Shewanella algae</name>
    <dbReference type="NCBI Taxonomy" id="38313"/>
    <lineage>
        <taxon>Bacteria</taxon>
        <taxon>Pseudomonadati</taxon>
        <taxon>Pseudomonadota</taxon>
        <taxon>Gammaproteobacteria</taxon>
        <taxon>Alteromonadales</taxon>
        <taxon>Shewanellaceae</taxon>
        <taxon>Shewanella</taxon>
    </lineage>
</organism>
<gene>
    <name evidence="6" type="ORF">D7032_13200</name>
</gene>
<keyword evidence="2" id="KW-0863">Zinc-finger</keyword>
<dbReference type="AlphaFoldDB" id="A0A7T8EGC7"/>